<dbReference type="InterPro" id="IPR011008">
    <property type="entry name" value="Dimeric_a/b-barrel"/>
</dbReference>
<proteinExistence type="predicted"/>
<dbReference type="AlphaFoldDB" id="A0A850DR03"/>
<gene>
    <name evidence="1" type="ORF">HP467_04535</name>
</gene>
<dbReference type="SUPFAM" id="SSF54909">
    <property type="entry name" value="Dimeric alpha+beta barrel"/>
    <property type="match status" value="1"/>
</dbReference>
<dbReference type="PANTHER" id="PTHR34389">
    <property type="entry name" value="L-RHAMNOSE MUTAROTASE"/>
    <property type="match status" value="1"/>
</dbReference>
<protein>
    <submittedName>
        <fullName evidence="1">L-rhamnose mutarotase</fullName>
    </submittedName>
</protein>
<evidence type="ECO:0000313" key="1">
    <source>
        <dbReference type="EMBL" id="NUU27381.1"/>
    </source>
</evidence>
<accession>A0A850DR03</accession>
<organism evidence="1 2">
    <name type="scientific">Curtobacterium citreum</name>
    <dbReference type="NCBI Taxonomy" id="2036"/>
    <lineage>
        <taxon>Bacteria</taxon>
        <taxon>Bacillati</taxon>
        <taxon>Actinomycetota</taxon>
        <taxon>Actinomycetes</taxon>
        <taxon>Micrococcales</taxon>
        <taxon>Microbacteriaceae</taxon>
        <taxon>Curtobacterium</taxon>
    </lineage>
</organism>
<sequence>MTRVCFRLQVAVEHLDAYRERHAAVWPAMLQAIAAAGRRNYSLFLDDDGLLIGYYETTSVADADAALAASEVAAAWEAHMQDLFHGATGRADQAARILPEVFNLDDQLAAADGLQHRPDAASIETIQSPRGSAR</sequence>
<dbReference type="Pfam" id="PF05336">
    <property type="entry name" value="rhaM"/>
    <property type="match status" value="1"/>
</dbReference>
<dbReference type="Gene3D" id="3.30.70.100">
    <property type="match status" value="1"/>
</dbReference>
<dbReference type="PANTHER" id="PTHR34389:SF2">
    <property type="entry name" value="L-RHAMNOSE MUTAROTASE"/>
    <property type="match status" value="1"/>
</dbReference>
<dbReference type="RefSeq" id="WP_175325383.1">
    <property type="nucleotide sequence ID" value="NZ_BAAAWP010000001.1"/>
</dbReference>
<evidence type="ECO:0000313" key="2">
    <source>
        <dbReference type="Proteomes" id="UP000539146"/>
    </source>
</evidence>
<dbReference type="InterPro" id="IPR008000">
    <property type="entry name" value="Rham/fucose_mutarotase"/>
</dbReference>
<dbReference type="GO" id="GO:0016857">
    <property type="term" value="F:racemase and epimerase activity, acting on carbohydrates and derivatives"/>
    <property type="evidence" value="ECO:0007669"/>
    <property type="project" value="InterPro"/>
</dbReference>
<dbReference type="GO" id="GO:0019301">
    <property type="term" value="P:rhamnose catabolic process"/>
    <property type="evidence" value="ECO:0007669"/>
    <property type="project" value="TreeGrafter"/>
</dbReference>
<dbReference type="EMBL" id="JABMCG010000087">
    <property type="protein sequence ID" value="NUU27381.1"/>
    <property type="molecule type" value="Genomic_DNA"/>
</dbReference>
<dbReference type="Proteomes" id="UP000539146">
    <property type="component" value="Unassembled WGS sequence"/>
</dbReference>
<reference evidence="1 2" key="1">
    <citation type="submission" date="2020-05" db="EMBL/GenBank/DDBJ databases">
        <title>Genome Sequencing of Type Strains.</title>
        <authorList>
            <person name="Lemaire J.F."/>
            <person name="Inderbitzin P."/>
            <person name="Gregorio O.A."/>
            <person name="Collins S.B."/>
            <person name="Wespe N."/>
            <person name="Knight-Connoni V."/>
        </authorList>
    </citation>
    <scope>NUCLEOTIDE SEQUENCE [LARGE SCALE GENOMIC DNA]</scope>
    <source>
        <strain evidence="1 2">DSM 20512</strain>
    </source>
</reference>
<name>A0A850DR03_9MICO</name>
<comment type="caution">
    <text evidence="1">The sequence shown here is derived from an EMBL/GenBank/DDBJ whole genome shotgun (WGS) entry which is preliminary data.</text>
</comment>